<protein>
    <submittedName>
        <fullName evidence="2">Uncharacterized protein</fullName>
    </submittedName>
</protein>
<accession>A0A2N9INX7</accession>
<gene>
    <name evidence="2" type="ORF">FSB_LOCUS53957</name>
</gene>
<organism evidence="2">
    <name type="scientific">Fagus sylvatica</name>
    <name type="common">Beechnut</name>
    <dbReference type="NCBI Taxonomy" id="28930"/>
    <lineage>
        <taxon>Eukaryota</taxon>
        <taxon>Viridiplantae</taxon>
        <taxon>Streptophyta</taxon>
        <taxon>Embryophyta</taxon>
        <taxon>Tracheophyta</taxon>
        <taxon>Spermatophyta</taxon>
        <taxon>Magnoliopsida</taxon>
        <taxon>eudicotyledons</taxon>
        <taxon>Gunneridae</taxon>
        <taxon>Pentapetalae</taxon>
        <taxon>rosids</taxon>
        <taxon>fabids</taxon>
        <taxon>Fagales</taxon>
        <taxon>Fagaceae</taxon>
        <taxon>Fagus</taxon>
    </lineage>
</organism>
<evidence type="ECO:0000313" key="2">
    <source>
        <dbReference type="EMBL" id="SPD26075.1"/>
    </source>
</evidence>
<proteinExistence type="predicted"/>
<dbReference type="AlphaFoldDB" id="A0A2N9INX7"/>
<reference evidence="2" key="1">
    <citation type="submission" date="2018-02" db="EMBL/GenBank/DDBJ databases">
        <authorList>
            <person name="Cohen D.B."/>
            <person name="Kent A.D."/>
        </authorList>
    </citation>
    <scope>NUCLEOTIDE SEQUENCE</scope>
</reference>
<sequence>MGRKKNEEDGGKLGRYVNTLEAMAVFCHLYEIPDNVGLRYVHWSDALPPSSGELLIPVVTVVEGGVRFPIDPLLADFLNYFSLSPTQVNPNIFRIVMGTVELNRRLGLELSTYDIVRTYILHRNLKTESYSLRPRDINFTLVNGLPDTNRGFDDDYLVVSGEWFLPGRKCPTKDGVPDSRRRKPHKNLVKINSLRQVWESELYTDGYAQPRSSPLLLCYTAHTHSYLACRLVSDLEAALANPANRHFPAVDIQDVLDAEGPDMSGINLRNLLPTRREEGASESVLASSQPARKKRARVESSVGPSRPTISTPPSPSAPKAHEMAQNVTQLGNVIRFGMLLRSGVQVWGEGSVPLWTPRMEYRGEDAVTEADCILPVSDMRSGSVASALSQAVRLPLDMEEWKKATDDGLINNLRRGLLMGVQASLELEDRFRTNKDHLAHANVLATKYQDAKKMATEAKKFADAADAKRVEAEESLNATLHSLTKAKDRVWALESEIDQAKKTAYEAGSNDAQAEMGTSFPGQTVLPPEPLSVPYPGARPPPPPESILATPLEIPVTPIPEVGTDVVNLEDEENSAGAAAPDDAGQLPDVPEGGNATLVDAGLNDP</sequence>
<feature type="region of interest" description="Disordered" evidence="1">
    <location>
        <begin position="277"/>
        <end position="322"/>
    </location>
</feature>
<evidence type="ECO:0000256" key="1">
    <source>
        <dbReference type="SAM" id="MobiDB-lite"/>
    </source>
</evidence>
<feature type="region of interest" description="Disordered" evidence="1">
    <location>
        <begin position="568"/>
        <end position="606"/>
    </location>
</feature>
<name>A0A2N9INX7_FAGSY</name>
<dbReference type="EMBL" id="OIVN01006143">
    <property type="protein sequence ID" value="SPD26075.1"/>
    <property type="molecule type" value="Genomic_DNA"/>
</dbReference>